<comment type="caution">
    <text evidence="2">The sequence shown here is derived from an EMBL/GenBank/DDBJ whole genome shotgun (WGS) entry which is preliminary data.</text>
</comment>
<reference evidence="2 3" key="1">
    <citation type="submission" date="2015-08" db="EMBL/GenBank/DDBJ databases">
        <title>Next Generation Sequencing and Analysis of the Genome of Puccinia sorghi L Schw, the Causal Agent of Maize Common Rust.</title>
        <authorList>
            <person name="Rochi L."/>
            <person name="Burguener G."/>
            <person name="Darino M."/>
            <person name="Turjanski A."/>
            <person name="Kreff E."/>
            <person name="Dieguez M.J."/>
            <person name="Sacco F."/>
        </authorList>
    </citation>
    <scope>NUCLEOTIDE SEQUENCE [LARGE SCALE GENOMIC DNA]</scope>
    <source>
        <strain evidence="2 3">RO10H11247</strain>
    </source>
</reference>
<dbReference type="VEuPathDB" id="FungiDB:VP01_94g6"/>
<evidence type="ECO:0000313" key="2">
    <source>
        <dbReference type="EMBL" id="KNZ44119.1"/>
    </source>
</evidence>
<evidence type="ECO:0000259" key="1">
    <source>
        <dbReference type="Pfam" id="PF26138"/>
    </source>
</evidence>
<evidence type="ECO:0000313" key="3">
    <source>
        <dbReference type="Proteomes" id="UP000037035"/>
    </source>
</evidence>
<proteinExistence type="predicted"/>
<accession>A0A0L6U6G0</accession>
<keyword evidence="3" id="KW-1185">Reference proteome</keyword>
<dbReference type="Proteomes" id="UP000037035">
    <property type="component" value="Unassembled WGS sequence"/>
</dbReference>
<gene>
    <name evidence="2" type="ORF">VP01_94g6</name>
</gene>
<feature type="domain" description="DUF8040" evidence="1">
    <location>
        <begin position="15"/>
        <end position="76"/>
    </location>
</feature>
<dbReference type="EMBL" id="LAVV01015160">
    <property type="protein sequence ID" value="KNZ44119.1"/>
    <property type="molecule type" value="Genomic_DNA"/>
</dbReference>
<dbReference type="AlphaFoldDB" id="A0A0L6U6G0"/>
<dbReference type="InterPro" id="IPR058353">
    <property type="entry name" value="DUF8040"/>
</dbReference>
<name>A0A0L6U6G0_9BASI</name>
<organism evidence="2 3">
    <name type="scientific">Puccinia sorghi</name>
    <dbReference type="NCBI Taxonomy" id="27349"/>
    <lineage>
        <taxon>Eukaryota</taxon>
        <taxon>Fungi</taxon>
        <taxon>Dikarya</taxon>
        <taxon>Basidiomycota</taxon>
        <taxon>Pucciniomycotina</taxon>
        <taxon>Pucciniomycetes</taxon>
        <taxon>Pucciniales</taxon>
        <taxon>Pucciniaceae</taxon>
        <taxon>Puccinia</taxon>
    </lineage>
</organism>
<protein>
    <recommendedName>
        <fullName evidence="1">DUF8040 domain-containing protein</fullName>
    </recommendedName>
</protein>
<sequence>MNIYLDHFNHGLMPHNASRLNPDTFQLLAKKLSHLDNDPVLRVAMEEQLVMFMYIVGQGASNTRQAQDQFQHSGDICIYLTIYPSIKQPRKVEKKEKNQESSFRITKRQNIHSLFLGCSVQRAVKKCFLLELKKYTHQSRSFLQ</sequence>
<dbReference type="Pfam" id="PF26138">
    <property type="entry name" value="DUF8040"/>
    <property type="match status" value="1"/>
</dbReference>